<dbReference type="EMBL" id="RYYV01000007">
    <property type="protein sequence ID" value="RUL75349.1"/>
    <property type="molecule type" value="Genomic_DNA"/>
</dbReference>
<evidence type="ECO:0000313" key="1">
    <source>
        <dbReference type="EMBL" id="RUL75349.1"/>
    </source>
</evidence>
<protein>
    <submittedName>
        <fullName evidence="1">Uncharacterized protein</fullName>
    </submittedName>
</protein>
<keyword evidence="2" id="KW-1185">Reference proteome</keyword>
<evidence type="ECO:0000313" key="2">
    <source>
        <dbReference type="Proteomes" id="UP000274358"/>
    </source>
</evidence>
<accession>A0A432M5K7</accession>
<gene>
    <name evidence="1" type="ORF">EKH80_11545</name>
</gene>
<organism evidence="1 2">
    <name type="scientific">Dyella choica</name>
    <dbReference type="NCBI Taxonomy" id="1927959"/>
    <lineage>
        <taxon>Bacteria</taxon>
        <taxon>Pseudomonadati</taxon>
        <taxon>Pseudomonadota</taxon>
        <taxon>Gammaproteobacteria</taxon>
        <taxon>Lysobacterales</taxon>
        <taxon>Rhodanobacteraceae</taxon>
        <taxon>Dyella</taxon>
    </lineage>
</organism>
<proteinExistence type="predicted"/>
<comment type="caution">
    <text evidence="1">The sequence shown here is derived from an EMBL/GenBank/DDBJ whole genome shotgun (WGS) entry which is preliminary data.</text>
</comment>
<sequence>MGDSLKTLFGWFPVLRKLFQAKNAEEFDDFLDRHFEECVQRMEAEAHHLTSDSEEKLSAFLAAALSVPGLAVIREGYSNGRVDLTIKSESMTFPQRRLAEAKIYAGPDYHERAIEQLISRYSTGRQSRGYVVEYIKKPGIAALVLKLRKRADADLPARQHGETFDHRMKWAYASNHWHSSEELIHVVHINVNLHR</sequence>
<dbReference type="OrthoDB" id="6859537at2"/>
<dbReference type="AlphaFoldDB" id="A0A432M5K7"/>
<dbReference type="Proteomes" id="UP000274358">
    <property type="component" value="Unassembled WGS sequence"/>
</dbReference>
<reference evidence="1 2" key="1">
    <citation type="submission" date="2018-12" db="EMBL/GenBank/DDBJ databases">
        <title>Dyella dinghuensis sp. nov. DHOA06 and Dyella choica sp. nov. 4M-K27, isolated from forest soil.</title>
        <authorList>
            <person name="Qiu L.-H."/>
            <person name="Gao Z.-H."/>
        </authorList>
    </citation>
    <scope>NUCLEOTIDE SEQUENCE [LARGE SCALE GENOMIC DNA]</scope>
    <source>
        <strain evidence="1 2">4M-K27</strain>
    </source>
</reference>
<dbReference type="RefSeq" id="WP_126684908.1">
    <property type="nucleotide sequence ID" value="NZ_RYYV01000007.1"/>
</dbReference>
<name>A0A432M5K7_9GAMM</name>